<dbReference type="GO" id="GO:0051287">
    <property type="term" value="F:NAD binding"/>
    <property type="evidence" value="ECO:0007669"/>
    <property type="project" value="InterPro"/>
</dbReference>
<keyword evidence="3 9" id="KW-0560">Oxidoreductase</keyword>
<dbReference type="AlphaFoldDB" id="A0A2T0YLR5"/>
<evidence type="ECO:0000256" key="1">
    <source>
        <dbReference type="ARBA" id="ARBA00004496"/>
    </source>
</evidence>
<evidence type="ECO:0000259" key="10">
    <source>
        <dbReference type="SMART" id="SM00846"/>
    </source>
</evidence>
<dbReference type="InterPro" id="IPR020828">
    <property type="entry name" value="GlycerAld_3-P_DH_NAD(P)-bd"/>
</dbReference>
<keyword evidence="6" id="KW-0520">NAD</keyword>
<comment type="caution">
    <text evidence="11">The sequence shown here is derived from an EMBL/GenBank/DDBJ whole genome shotgun (WGS) entry which is preliminary data.</text>
</comment>
<dbReference type="EC" id="1.2.1.-" evidence="9"/>
<dbReference type="Gene3D" id="3.30.360.10">
    <property type="entry name" value="Dihydrodipicolinate Reductase, domain 2"/>
    <property type="match status" value="1"/>
</dbReference>
<feature type="binding site" evidence="5">
    <location>
        <begin position="206"/>
        <end position="208"/>
    </location>
    <ligand>
        <name>D-glyceraldehyde 3-phosphate</name>
        <dbReference type="ChEBI" id="CHEBI:59776"/>
    </ligand>
</feature>
<evidence type="ECO:0000256" key="2">
    <source>
        <dbReference type="ARBA" id="ARBA00007406"/>
    </source>
</evidence>
<evidence type="ECO:0000256" key="4">
    <source>
        <dbReference type="PIRSR" id="PIRSR000149-1"/>
    </source>
</evidence>
<dbReference type="FunFam" id="3.30.360.10:FF:000002">
    <property type="entry name" value="Glyceraldehyde-3-phosphate dehydrogenase"/>
    <property type="match status" value="1"/>
</dbReference>
<evidence type="ECO:0000313" key="12">
    <source>
        <dbReference type="Proteomes" id="UP000238217"/>
    </source>
</evidence>
<organism evidence="11 12">
    <name type="scientific">Nesterenkonia sandarakina</name>
    <dbReference type="NCBI Taxonomy" id="272918"/>
    <lineage>
        <taxon>Bacteria</taxon>
        <taxon>Bacillati</taxon>
        <taxon>Actinomycetota</taxon>
        <taxon>Actinomycetes</taxon>
        <taxon>Micrococcales</taxon>
        <taxon>Micrococcaceae</taxon>
        <taxon>Nesterenkonia</taxon>
    </lineage>
</organism>
<evidence type="ECO:0000256" key="5">
    <source>
        <dbReference type="PIRSR" id="PIRSR000149-2"/>
    </source>
</evidence>
<feature type="binding site" evidence="6">
    <location>
        <begin position="65"/>
        <end position="66"/>
    </location>
    <ligand>
        <name>NAD(+)</name>
        <dbReference type="ChEBI" id="CHEBI:57540"/>
    </ligand>
</feature>
<evidence type="ECO:0000256" key="7">
    <source>
        <dbReference type="PIRSR" id="PIRSR000149-4"/>
    </source>
</evidence>
<dbReference type="PRINTS" id="PR00078">
    <property type="entry name" value="G3PDHDRGNASE"/>
</dbReference>
<keyword evidence="6" id="KW-0547">Nucleotide-binding</keyword>
<dbReference type="FunFam" id="3.40.50.720:FF:000001">
    <property type="entry name" value="Glyceraldehyde-3-phosphate dehydrogenase"/>
    <property type="match status" value="1"/>
</dbReference>
<dbReference type="SUPFAM" id="SSF55347">
    <property type="entry name" value="Glyceraldehyde-3-phosphate dehydrogenase-like, C-terminal domain"/>
    <property type="match status" value="1"/>
</dbReference>
<accession>A0A2T0YLR5</accession>
<dbReference type="NCBIfam" id="TIGR01534">
    <property type="entry name" value="GAPDH-I"/>
    <property type="match status" value="1"/>
</dbReference>
<evidence type="ECO:0000256" key="8">
    <source>
        <dbReference type="RuleBase" id="RU000397"/>
    </source>
</evidence>
<dbReference type="PIRSF" id="PIRSF000149">
    <property type="entry name" value="GAP_DH"/>
    <property type="match status" value="1"/>
</dbReference>
<evidence type="ECO:0000256" key="6">
    <source>
        <dbReference type="PIRSR" id="PIRSR000149-3"/>
    </source>
</evidence>
<dbReference type="Pfam" id="PF00044">
    <property type="entry name" value="Gp_dh_N"/>
    <property type="match status" value="1"/>
</dbReference>
<dbReference type="CDD" id="cd18126">
    <property type="entry name" value="GAPDH_I_C"/>
    <property type="match status" value="1"/>
</dbReference>
<dbReference type="InterPro" id="IPR006424">
    <property type="entry name" value="Glyceraldehyde-3-P_DH_1"/>
</dbReference>
<feature type="active site" description="Nucleophile" evidence="4">
    <location>
        <position position="207"/>
    </location>
</feature>
<dbReference type="Gene3D" id="3.40.50.720">
    <property type="entry name" value="NAD(P)-binding Rossmann-like Domain"/>
    <property type="match status" value="1"/>
</dbReference>
<gene>
    <name evidence="11" type="ORF">BCL67_107141</name>
</gene>
<dbReference type="SMART" id="SM00846">
    <property type="entry name" value="Gp_dh_N"/>
    <property type="match status" value="1"/>
</dbReference>
<dbReference type="GO" id="GO:0006006">
    <property type="term" value="P:glucose metabolic process"/>
    <property type="evidence" value="ECO:0007669"/>
    <property type="project" value="InterPro"/>
</dbReference>
<dbReference type="GO" id="GO:0050661">
    <property type="term" value="F:NADP binding"/>
    <property type="evidence" value="ECO:0007669"/>
    <property type="project" value="InterPro"/>
</dbReference>
<feature type="binding site" evidence="6">
    <location>
        <position position="175"/>
    </location>
    <ligand>
        <name>NAD(+)</name>
        <dbReference type="ChEBI" id="CHEBI:57540"/>
    </ligand>
</feature>
<evidence type="ECO:0000256" key="3">
    <source>
        <dbReference type="ARBA" id="ARBA00023002"/>
    </source>
</evidence>
<dbReference type="GO" id="GO:0005737">
    <property type="term" value="C:cytoplasm"/>
    <property type="evidence" value="ECO:0007669"/>
    <property type="project" value="UniProtKB-SubCell"/>
</dbReference>
<dbReference type="CDD" id="cd05214">
    <property type="entry name" value="GAPDH_I_N"/>
    <property type="match status" value="1"/>
</dbReference>
<reference evidence="11 12" key="1">
    <citation type="submission" date="2018-03" db="EMBL/GenBank/DDBJ databases">
        <title>Comparative analysis of microorganisms from saline springs in Andes Mountain Range, Colombia.</title>
        <authorList>
            <person name="Rubin E."/>
        </authorList>
    </citation>
    <scope>NUCLEOTIDE SEQUENCE [LARGE SCALE GENOMIC DNA]</scope>
    <source>
        <strain evidence="11 12">CG 35</strain>
    </source>
</reference>
<name>A0A2T0YLR5_9MICC</name>
<dbReference type="PANTHER" id="PTHR43148">
    <property type="entry name" value="GLYCERALDEHYDE-3-PHOSPHATE DEHYDROGENASE 2"/>
    <property type="match status" value="1"/>
</dbReference>
<protein>
    <recommendedName>
        <fullName evidence="9">Glyceraldehyde-3-phosphate dehydrogenase</fullName>
        <ecNumber evidence="9">1.2.1.-</ecNumber>
    </recommendedName>
</protein>
<feature type="binding site" evidence="6">
    <location>
        <position position="370"/>
    </location>
    <ligand>
        <name>NAD(+)</name>
        <dbReference type="ChEBI" id="CHEBI:57540"/>
    </ligand>
</feature>
<evidence type="ECO:0000313" key="11">
    <source>
        <dbReference type="EMBL" id="PRZ16216.1"/>
    </source>
</evidence>
<proteinExistence type="inferred from homology"/>
<dbReference type="InterPro" id="IPR020830">
    <property type="entry name" value="GlycerAld_3-P_DH_AS"/>
</dbReference>
<dbReference type="GO" id="GO:0004365">
    <property type="term" value="F:glyceraldehyde-3-phosphate dehydrogenase (NAD+) (phosphorylating) activity"/>
    <property type="evidence" value="ECO:0007669"/>
    <property type="project" value="UniProtKB-ARBA"/>
</dbReference>
<feature type="binding site" evidence="5">
    <location>
        <position position="288"/>
    </location>
    <ligand>
        <name>D-glyceraldehyde 3-phosphate</name>
        <dbReference type="ChEBI" id="CHEBI:59776"/>
    </ligand>
</feature>
<feature type="site" description="Activates thiol group during catalysis" evidence="7">
    <location>
        <position position="234"/>
    </location>
</feature>
<evidence type="ECO:0000256" key="9">
    <source>
        <dbReference type="RuleBase" id="RU361160"/>
    </source>
</evidence>
<dbReference type="Proteomes" id="UP000238217">
    <property type="component" value="Unassembled WGS sequence"/>
</dbReference>
<feature type="binding site" evidence="5">
    <location>
        <begin position="265"/>
        <end position="266"/>
    </location>
    <ligand>
        <name>D-glyceraldehyde 3-phosphate</name>
        <dbReference type="ChEBI" id="CHEBI:59776"/>
    </ligand>
</feature>
<dbReference type="SUPFAM" id="SSF51735">
    <property type="entry name" value="NAD(P)-binding Rossmann-fold domains"/>
    <property type="match status" value="1"/>
</dbReference>
<dbReference type="InterPro" id="IPR020829">
    <property type="entry name" value="GlycerAld_3-P_DH_cat"/>
</dbReference>
<feature type="binding site" evidence="6">
    <location>
        <position position="89"/>
    </location>
    <ligand>
        <name>NAD(+)</name>
        <dbReference type="ChEBI" id="CHEBI:57540"/>
    </ligand>
</feature>
<dbReference type="InterPro" id="IPR036291">
    <property type="entry name" value="NAD(P)-bd_dom_sf"/>
</dbReference>
<feature type="binding site" evidence="5">
    <location>
        <position position="237"/>
    </location>
    <ligand>
        <name>D-glyceraldehyde 3-phosphate</name>
        <dbReference type="ChEBI" id="CHEBI:59776"/>
    </ligand>
</feature>
<comment type="subcellular location">
    <subcellularLocation>
        <location evidence="1">Cytoplasm</location>
    </subcellularLocation>
</comment>
<dbReference type="Pfam" id="PF02800">
    <property type="entry name" value="Gp_dh_C"/>
    <property type="match status" value="1"/>
</dbReference>
<feature type="domain" description="Glyceraldehyde 3-phosphate dehydrogenase NAD(P) binding" evidence="10">
    <location>
        <begin position="56"/>
        <end position="207"/>
    </location>
</feature>
<dbReference type="PROSITE" id="PS00071">
    <property type="entry name" value="GAPDH"/>
    <property type="match status" value="1"/>
</dbReference>
<comment type="similarity">
    <text evidence="2 8">Belongs to the glyceraldehyde-3-phosphate dehydrogenase family.</text>
</comment>
<dbReference type="EMBL" id="PVTY01000007">
    <property type="protein sequence ID" value="PRZ16216.1"/>
    <property type="molecule type" value="Genomic_DNA"/>
</dbReference>
<keyword evidence="12" id="KW-1185">Reference proteome</keyword>
<sequence>MLLGVSGSTTVELLIPNVCLRAFSPSGKALALPLPERPQGPQELRSHAQERNLMATKIAINGFGRIGRNVLRVLENTGRTDLELVAINDLTDPAQLVNLTKYDSVMGRYPADVSLDGDTLVAGDRRIKLLSDKDPANLPWGELGVDVVLECTGFFTTKESAGKHLEAGAKKVIVSAPGKGVDATLVMGINENTYDPENHTVVSNASCTTNCLAPLVKVLNDEFGLVEGLMTTVHAYTGDQRLHDAPHGDARRARAAGVNMVPTSTGAAAAIGHVIPEVDGKLDGYAIRVPVITGSGTDLTVAIEKEGVTAEQVNAAFKKAAEGPLKGILAYNEDPLVSSDIVGDSHSSIFDAPLTKVIGKTVKVFAWYDNEYGYSSRLVDMTAHVGR</sequence>
<dbReference type="InterPro" id="IPR020831">
    <property type="entry name" value="GlycerAld/Erythrose_P_DH"/>
</dbReference>